<evidence type="ECO:0000313" key="10">
    <source>
        <dbReference type="EMBL" id="WAW09375.1"/>
    </source>
</evidence>
<evidence type="ECO:0000256" key="9">
    <source>
        <dbReference type="SAM" id="Phobius"/>
    </source>
</evidence>
<protein>
    <recommendedName>
        <fullName evidence="2">Lipopolysaccharide export system permease protein LptF</fullName>
    </recommendedName>
</protein>
<proteinExistence type="predicted"/>
<dbReference type="Pfam" id="PF03739">
    <property type="entry name" value="LptF_LptG"/>
    <property type="match status" value="1"/>
</dbReference>
<evidence type="ECO:0000256" key="5">
    <source>
        <dbReference type="ARBA" id="ARBA00022519"/>
    </source>
</evidence>
<keyword evidence="6 9" id="KW-0812">Transmembrane</keyword>
<evidence type="ECO:0000256" key="3">
    <source>
        <dbReference type="ARBA" id="ARBA00022448"/>
    </source>
</evidence>
<dbReference type="PANTHER" id="PTHR33529:SF7">
    <property type="entry name" value="LIPOPOLYSACCHARIDE EXPORT SYSTEM PERMEASE PROTEIN LPTF"/>
    <property type="match status" value="1"/>
</dbReference>
<evidence type="ECO:0000256" key="2">
    <source>
        <dbReference type="ARBA" id="ARBA00014213"/>
    </source>
</evidence>
<keyword evidence="7 9" id="KW-1133">Transmembrane helix</keyword>
<organism evidence="10 11">
    <name type="scientific">Oxalobacter vibrioformis</name>
    <dbReference type="NCBI Taxonomy" id="933080"/>
    <lineage>
        <taxon>Bacteria</taxon>
        <taxon>Pseudomonadati</taxon>
        <taxon>Pseudomonadota</taxon>
        <taxon>Betaproteobacteria</taxon>
        <taxon>Burkholderiales</taxon>
        <taxon>Oxalobacteraceae</taxon>
        <taxon>Oxalobacter</taxon>
    </lineage>
</organism>
<evidence type="ECO:0000256" key="7">
    <source>
        <dbReference type="ARBA" id="ARBA00022989"/>
    </source>
</evidence>
<comment type="subcellular location">
    <subcellularLocation>
        <location evidence="1">Cell inner membrane</location>
        <topology evidence="1">Multi-pass membrane protein</topology>
    </subcellularLocation>
</comment>
<keyword evidence="11" id="KW-1185">Reference proteome</keyword>
<feature type="transmembrane region" description="Helical" evidence="9">
    <location>
        <begin position="37"/>
        <end position="65"/>
    </location>
</feature>
<feature type="transmembrane region" description="Helical" evidence="9">
    <location>
        <begin position="316"/>
        <end position="339"/>
    </location>
</feature>
<feature type="transmembrane region" description="Helical" evidence="9">
    <location>
        <begin position="94"/>
        <end position="115"/>
    </location>
</feature>
<evidence type="ECO:0000256" key="1">
    <source>
        <dbReference type="ARBA" id="ARBA00004429"/>
    </source>
</evidence>
<keyword evidence="4" id="KW-1003">Cell membrane</keyword>
<dbReference type="AlphaFoldDB" id="A0A9E9P2M3"/>
<sequence>MSIAGAVFMTLFTITVTMMLIRILGQAAKGRVASEDVVALIGFSALSYSPIIIVLTGFISVLLVITRSYQDSEMVVWFASGLSLTRWLRPILEFAVPVVILVMLFSFFITPWSYYQNAVYRARFDQREDLARVSPGKFQESAKKDRVFYVEKMAEDMSYVENVFIHNVRNGNISVVVSKEGTVRTNEKGERYLVLDDGLRYEKSADPPEFRLLEFERYTSLIDNSRETDYITNSIRALSMKELVAQFVVTPRAKGEMLWRVAQPIMAFLLMFLAVPLGFVNPRAGRSFNLLLALLLYVAYNNLTSVMQTSVSRGRISLLAGWWPLHLLIALIVIGLYAWRLGTNSRRHPMVMWVAWRKRLRERRAK</sequence>
<feature type="transmembrane region" description="Helical" evidence="9">
    <location>
        <begin position="6"/>
        <end position="25"/>
    </location>
</feature>
<feature type="transmembrane region" description="Helical" evidence="9">
    <location>
        <begin position="286"/>
        <end position="304"/>
    </location>
</feature>
<evidence type="ECO:0000313" key="11">
    <source>
        <dbReference type="Proteomes" id="UP001156215"/>
    </source>
</evidence>
<dbReference type="PANTHER" id="PTHR33529">
    <property type="entry name" value="SLR0882 PROTEIN-RELATED"/>
    <property type="match status" value="1"/>
</dbReference>
<dbReference type="InterPro" id="IPR005495">
    <property type="entry name" value="LptG/LptF_permease"/>
</dbReference>
<dbReference type="GO" id="GO:0055085">
    <property type="term" value="P:transmembrane transport"/>
    <property type="evidence" value="ECO:0007669"/>
    <property type="project" value="InterPro"/>
</dbReference>
<dbReference type="KEGG" id="ovb:NB640_08945"/>
<dbReference type="GO" id="GO:0043190">
    <property type="term" value="C:ATP-binding cassette (ABC) transporter complex"/>
    <property type="evidence" value="ECO:0007669"/>
    <property type="project" value="InterPro"/>
</dbReference>
<dbReference type="NCBIfam" id="TIGR04407">
    <property type="entry name" value="LptF_YjgP"/>
    <property type="match status" value="1"/>
</dbReference>
<evidence type="ECO:0000256" key="4">
    <source>
        <dbReference type="ARBA" id="ARBA00022475"/>
    </source>
</evidence>
<dbReference type="GO" id="GO:0015920">
    <property type="term" value="P:lipopolysaccharide transport"/>
    <property type="evidence" value="ECO:0007669"/>
    <property type="project" value="TreeGrafter"/>
</dbReference>
<dbReference type="Proteomes" id="UP001156215">
    <property type="component" value="Chromosome"/>
</dbReference>
<dbReference type="EMBL" id="CP098242">
    <property type="protein sequence ID" value="WAW09375.1"/>
    <property type="molecule type" value="Genomic_DNA"/>
</dbReference>
<accession>A0A9E9P2M3</accession>
<name>A0A9E9P2M3_9BURK</name>
<evidence type="ECO:0000256" key="6">
    <source>
        <dbReference type="ARBA" id="ARBA00022692"/>
    </source>
</evidence>
<keyword evidence="3" id="KW-0813">Transport</keyword>
<reference evidence="10" key="1">
    <citation type="journal article" date="2022" name="Front. Microbiol.">
        <title>New perspectives on an old grouping: The genomic and phenotypic variability of Oxalobacter formigenes and the implications for calcium oxalate stone prevention.</title>
        <authorList>
            <person name="Chmiel J.A."/>
            <person name="Carr C."/>
            <person name="Stuivenberg G.A."/>
            <person name="Venema R."/>
            <person name="Chanyi R.M."/>
            <person name="Al K.F."/>
            <person name="Giguere D."/>
            <person name="Say H."/>
            <person name="Akouris P.P."/>
            <person name="Dominguez Romero S.A."/>
            <person name="Kwong A."/>
            <person name="Tai V."/>
            <person name="Koval S.F."/>
            <person name="Razvi H."/>
            <person name="Bjazevic J."/>
            <person name="Burton J.P."/>
        </authorList>
    </citation>
    <scope>NUCLEOTIDE SEQUENCE</scope>
    <source>
        <strain evidence="10">WoOx3</strain>
    </source>
</reference>
<feature type="transmembrane region" description="Helical" evidence="9">
    <location>
        <begin position="261"/>
        <end position="280"/>
    </location>
</feature>
<gene>
    <name evidence="10" type="primary">lptF</name>
    <name evidence="10" type="ORF">NB640_08945</name>
</gene>
<evidence type="ECO:0000256" key="8">
    <source>
        <dbReference type="ARBA" id="ARBA00023136"/>
    </source>
</evidence>
<keyword evidence="8 9" id="KW-0472">Membrane</keyword>
<keyword evidence="5" id="KW-0997">Cell inner membrane</keyword>
<dbReference type="InterPro" id="IPR030922">
    <property type="entry name" value="LptF"/>
</dbReference>